<accession>A0ABU9QD52</accession>
<name>A0ABU9QD52_9BURK</name>
<organism evidence="2 3">
    <name type="scientific">Paraburkholderia sabiae</name>
    <dbReference type="NCBI Taxonomy" id="273251"/>
    <lineage>
        <taxon>Bacteria</taxon>
        <taxon>Pseudomonadati</taxon>
        <taxon>Pseudomonadota</taxon>
        <taxon>Betaproteobacteria</taxon>
        <taxon>Burkholderiales</taxon>
        <taxon>Burkholderiaceae</taxon>
        <taxon>Paraburkholderia</taxon>
    </lineage>
</organism>
<proteinExistence type="predicted"/>
<dbReference type="Proteomes" id="UP001494588">
    <property type="component" value="Unassembled WGS sequence"/>
</dbReference>
<protein>
    <submittedName>
        <fullName evidence="2">Uncharacterized protein</fullName>
    </submittedName>
</protein>
<dbReference type="EMBL" id="JAZHGC010000012">
    <property type="protein sequence ID" value="MEM5287355.1"/>
    <property type="molecule type" value="Genomic_DNA"/>
</dbReference>
<feature type="region of interest" description="Disordered" evidence="1">
    <location>
        <begin position="125"/>
        <end position="175"/>
    </location>
</feature>
<dbReference type="RefSeq" id="WP_201649141.1">
    <property type="nucleotide sequence ID" value="NZ_CAJHCS010000004.1"/>
</dbReference>
<gene>
    <name evidence="2" type="ORF">V4C55_16640</name>
</gene>
<feature type="compositionally biased region" description="Basic and acidic residues" evidence="1">
    <location>
        <begin position="133"/>
        <end position="159"/>
    </location>
</feature>
<comment type="caution">
    <text evidence="2">The sequence shown here is derived from an EMBL/GenBank/DDBJ whole genome shotgun (WGS) entry which is preliminary data.</text>
</comment>
<reference evidence="2 3" key="1">
    <citation type="submission" date="2024-01" db="EMBL/GenBank/DDBJ databases">
        <title>The diversity of rhizobia nodulating Mimosa spp. in eleven states of Brazil covering several biomes is determined by host plant, location, and edaphic factors.</title>
        <authorList>
            <person name="Rouws L."/>
            <person name="Barauna A."/>
            <person name="Beukes C."/>
            <person name="De Faria S.M."/>
            <person name="Gross E."/>
            <person name="Dos Reis Junior F.B."/>
            <person name="Simon M."/>
            <person name="Maluk M."/>
            <person name="Odee D.W."/>
            <person name="Kenicer G."/>
            <person name="Young J.P.W."/>
            <person name="Reis V.M."/>
            <person name="Zilli J."/>
            <person name="James E.K."/>
        </authorList>
    </citation>
    <scope>NUCLEOTIDE SEQUENCE [LARGE SCALE GENOMIC DNA]</scope>
    <source>
        <strain evidence="2 3">JPY77</strain>
    </source>
</reference>
<evidence type="ECO:0000313" key="3">
    <source>
        <dbReference type="Proteomes" id="UP001494588"/>
    </source>
</evidence>
<evidence type="ECO:0000256" key="1">
    <source>
        <dbReference type="SAM" id="MobiDB-lite"/>
    </source>
</evidence>
<evidence type="ECO:0000313" key="2">
    <source>
        <dbReference type="EMBL" id="MEM5287355.1"/>
    </source>
</evidence>
<keyword evidence="3" id="KW-1185">Reference proteome</keyword>
<sequence>MSKETPAEVLANLKQMQECIASLTECNASLKDADDSTPPNLRETWELRKGSCLTRLKELEGEMVGILMAHFSDDDEVMAKYDAFIADGGNAQHVSEGMKLVARNQKMRDKATGEWDRQIQESQEAWDALSTSEQRERLDNQRRIREGMGESQHHGEKRAFGPIGQRPGSREHKAG</sequence>